<organism evidence="1 2">
    <name type="scientific">Rhodonellum ikkaensis</name>
    <dbReference type="NCBI Taxonomy" id="336829"/>
    <lineage>
        <taxon>Bacteria</taxon>
        <taxon>Pseudomonadati</taxon>
        <taxon>Bacteroidota</taxon>
        <taxon>Cytophagia</taxon>
        <taxon>Cytophagales</taxon>
        <taxon>Cytophagaceae</taxon>
        <taxon>Rhodonellum</taxon>
    </lineage>
</organism>
<keyword evidence="2" id="KW-1185">Reference proteome</keyword>
<gene>
    <name evidence="1" type="ORF">SAMN05444412_10967</name>
</gene>
<reference evidence="1 2" key="1">
    <citation type="submission" date="2016-10" db="EMBL/GenBank/DDBJ databases">
        <authorList>
            <person name="Varghese N."/>
            <person name="Submissions S."/>
        </authorList>
    </citation>
    <scope>NUCLEOTIDE SEQUENCE [LARGE SCALE GENOMIC DNA]</scope>
    <source>
        <strain evidence="1 2">DSM 17997</strain>
    </source>
</reference>
<name>A0A1H3RRJ4_9BACT</name>
<dbReference type="EMBL" id="FNQC01000009">
    <property type="protein sequence ID" value="SDZ28326.1"/>
    <property type="molecule type" value="Genomic_DNA"/>
</dbReference>
<evidence type="ECO:0000313" key="1">
    <source>
        <dbReference type="EMBL" id="SDZ28326.1"/>
    </source>
</evidence>
<evidence type="ECO:0000313" key="2">
    <source>
        <dbReference type="Proteomes" id="UP000199663"/>
    </source>
</evidence>
<protein>
    <submittedName>
        <fullName evidence="1">Uncharacterized protein</fullName>
    </submittedName>
</protein>
<dbReference type="Proteomes" id="UP000199663">
    <property type="component" value="Unassembled WGS sequence"/>
</dbReference>
<comment type="caution">
    <text evidence="1">The sequence shown here is derived from an EMBL/GenBank/DDBJ whole genome shotgun (WGS) entry which is preliminary data.</text>
</comment>
<accession>A0A1H3RRJ4</accession>
<proteinExistence type="predicted"/>
<sequence length="32" mass="3427">MDIVVAGEVLNVEFSLGWVASLYGLISAVNFL</sequence>